<reference evidence="4" key="1">
    <citation type="submission" date="2016-10" db="EMBL/GenBank/DDBJ databases">
        <authorList>
            <person name="Varghese N."/>
            <person name="Submissions S."/>
        </authorList>
    </citation>
    <scope>NUCLEOTIDE SEQUENCE [LARGE SCALE GENOMIC DNA]</scope>
    <source>
        <strain evidence="4">CGMCC 1.10121</strain>
    </source>
</reference>
<feature type="domain" description="PLD phosphodiesterase" evidence="2">
    <location>
        <begin position="84"/>
        <end position="114"/>
    </location>
</feature>
<evidence type="ECO:0000313" key="4">
    <source>
        <dbReference type="Proteomes" id="UP000199126"/>
    </source>
</evidence>
<proteinExistence type="predicted"/>
<dbReference type="InterPro" id="IPR001736">
    <property type="entry name" value="PLipase_D/transphosphatidylase"/>
</dbReference>
<dbReference type="RefSeq" id="WP_089827356.1">
    <property type="nucleotide sequence ID" value="NZ_FODV01000020.1"/>
</dbReference>
<organism evidence="3 4">
    <name type="scientific">Halogranum amylolyticum</name>
    <dbReference type="NCBI Taxonomy" id="660520"/>
    <lineage>
        <taxon>Archaea</taxon>
        <taxon>Methanobacteriati</taxon>
        <taxon>Methanobacteriota</taxon>
        <taxon>Stenosarchaea group</taxon>
        <taxon>Halobacteria</taxon>
        <taxon>Halobacteriales</taxon>
        <taxon>Haloferacaceae</taxon>
    </lineage>
</organism>
<feature type="region of interest" description="Disordered" evidence="1">
    <location>
        <begin position="529"/>
        <end position="560"/>
    </location>
</feature>
<dbReference type="CDD" id="cd09117">
    <property type="entry name" value="PLDc_Bfil_DEXD_like"/>
    <property type="match status" value="1"/>
</dbReference>
<dbReference type="AlphaFoldDB" id="A0A1H8VV89"/>
<evidence type="ECO:0000256" key="1">
    <source>
        <dbReference type="SAM" id="MobiDB-lite"/>
    </source>
</evidence>
<dbReference type="Gene3D" id="3.30.870.10">
    <property type="entry name" value="Endonuclease Chain A"/>
    <property type="match status" value="1"/>
</dbReference>
<dbReference type="PROSITE" id="PS50035">
    <property type="entry name" value="PLD"/>
    <property type="match status" value="1"/>
</dbReference>
<keyword evidence="4" id="KW-1185">Reference proteome</keyword>
<dbReference type="OrthoDB" id="346517at2157"/>
<sequence>MRVLRHLEHNWRNVTGAILTTYPFSARFFESVVLPVFQNNNTGTNNVILLDRKSYIGSLSAAATEAQPQLAGKQYYLAPVTTAANRTFHPKIFFLGGERYAAAYIGSANLTQQALTHNRETMSMIDCDVDEAASSEAAVLLSEVRSFLQSLLELDAADGMGHIPKQRLAATLNATAWTTDPTVSEDARSTWFLHNLSRAILPQVFERIAARGETIQQVRLTAPFYGRTLAVPKAFTDRKIATTLVLQDEHTQIEVPALESWLSQPLAAAETYTDTRYTHGKALQLTTEEAQYTLAGSPNLSPPALLEATTATTPAGNVEAALLRCDPLDDASSLFATEPFDTAEATIDSFTPTDRSLPAARSDATVSESEEITLESVSFTNYRSFGGGVLEFQARVPTRCRNNTVTLRLIPHGDETDETNITFDERDIEQEAEHEGYISICAKATFRTNAKSRAVKSGGQAILRCDDVSSSPRWIDVYNPTQGEEAIAATSDAGVSFVPYLLPGLFTGTAEEQAETRESLLTFLEQMRSRNAESNSTTSVEPDTDGSDTDTTPPGGLKMRDWEATSASRDPTKIIKSIYTGWINDIDSWLTQLRANPTDVCERIGGHLAGVNRMSLLLLLMERAGNANGNPLPDSIAILPRQFMKTVYTEQDLHQDVDSEVAALLEYAASIESAATEPIPELEDGIYSQVYPQIITGAVIAESHIASTTAEYHRQQSWLFETLISQCFRTLDDLIDALEANAIDTTVTRCLEAIEETRAFIERSDQLRRVASTRYLETTAFESQLRTTLGRTILIAGPAAIRTYRDRFGPHGVSEVERVFETEVQYLPREHRRQVESVL</sequence>
<feature type="compositionally biased region" description="Polar residues" evidence="1">
    <location>
        <begin position="532"/>
        <end position="541"/>
    </location>
</feature>
<name>A0A1H8VV89_9EURY</name>
<evidence type="ECO:0000313" key="3">
    <source>
        <dbReference type="EMBL" id="SEP19362.1"/>
    </source>
</evidence>
<protein>
    <recommendedName>
        <fullName evidence="2">PLD phosphodiesterase domain-containing protein</fullName>
    </recommendedName>
</protein>
<dbReference type="Proteomes" id="UP000199126">
    <property type="component" value="Unassembled WGS sequence"/>
</dbReference>
<accession>A0A1H8VV89</accession>
<dbReference type="EMBL" id="FODV01000020">
    <property type="protein sequence ID" value="SEP19362.1"/>
    <property type="molecule type" value="Genomic_DNA"/>
</dbReference>
<evidence type="ECO:0000259" key="2">
    <source>
        <dbReference type="PROSITE" id="PS50035"/>
    </source>
</evidence>
<gene>
    <name evidence="3" type="ORF">SAMN04487948_12011</name>
</gene>
<dbReference type="GO" id="GO:0003824">
    <property type="term" value="F:catalytic activity"/>
    <property type="evidence" value="ECO:0007669"/>
    <property type="project" value="InterPro"/>
</dbReference>